<feature type="transmembrane region" description="Helical" evidence="1">
    <location>
        <begin position="39"/>
        <end position="58"/>
    </location>
</feature>
<name>A0A0N5C4Y4_STREA</name>
<keyword evidence="1" id="KW-1133">Transmembrane helix</keyword>
<reference evidence="3" key="1">
    <citation type="submission" date="2017-02" db="UniProtKB">
        <authorList>
            <consortium name="WormBaseParasite"/>
        </authorList>
    </citation>
    <scope>IDENTIFICATION</scope>
</reference>
<evidence type="ECO:0000313" key="2">
    <source>
        <dbReference type="Proteomes" id="UP000046392"/>
    </source>
</evidence>
<evidence type="ECO:0000313" key="3">
    <source>
        <dbReference type="WBParaSite" id="SPAL_0001301200.1"/>
    </source>
</evidence>
<keyword evidence="1" id="KW-0812">Transmembrane</keyword>
<feature type="transmembrane region" description="Helical" evidence="1">
    <location>
        <begin position="86"/>
        <end position="111"/>
    </location>
</feature>
<dbReference type="Pfam" id="PF10326">
    <property type="entry name" value="7TM_GPCR_Str"/>
    <property type="match status" value="1"/>
</dbReference>
<protein>
    <submittedName>
        <fullName evidence="3">G_PROTEIN_RECEP_F1_2 domain-containing protein</fullName>
    </submittedName>
</protein>
<dbReference type="InterPro" id="IPR019428">
    <property type="entry name" value="7TM_GPCR_serpentine_rcpt_Str"/>
</dbReference>
<evidence type="ECO:0000256" key="1">
    <source>
        <dbReference type="SAM" id="Phobius"/>
    </source>
</evidence>
<feature type="transmembrane region" description="Helical" evidence="1">
    <location>
        <begin position="117"/>
        <end position="142"/>
    </location>
</feature>
<dbReference type="WBParaSite" id="SPAL_0001301200.1">
    <property type="protein sequence ID" value="SPAL_0001301200.1"/>
    <property type="gene ID" value="SPAL_0001301200"/>
</dbReference>
<sequence>MPKNILSDWITNNHVMFPNLSESTEVITVNVTKKAKYPFLFILVVAFIAVYTIIIIYVRKYKNYMTKYSNVMSTSTVLINKQFTKLLIFQSSVPVIITGLPIMFAILMILTGKTHKISLLFMLITDFLMLVPCINSILFLVLPNRNRKFIYLQFRKFTNFIFFRKNNVVIVTTNRSQKNARR</sequence>
<keyword evidence="2" id="KW-1185">Reference proteome</keyword>
<organism evidence="2 3">
    <name type="scientific">Strongyloides papillosus</name>
    <name type="common">Intestinal threadworm</name>
    <dbReference type="NCBI Taxonomy" id="174720"/>
    <lineage>
        <taxon>Eukaryota</taxon>
        <taxon>Metazoa</taxon>
        <taxon>Ecdysozoa</taxon>
        <taxon>Nematoda</taxon>
        <taxon>Chromadorea</taxon>
        <taxon>Rhabditida</taxon>
        <taxon>Tylenchina</taxon>
        <taxon>Panagrolaimomorpha</taxon>
        <taxon>Strongyloidoidea</taxon>
        <taxon>Strongyloididae</taxon>
        <taxon>Strongyloides</taxon>
    </lineage>
</organism>
<accession>A0A0N5C4Y4</accession>
<keyword evidence="1" id="KW-0472">Membrane</keyword>
<proteinExistence type="predicted"/>
<dbReference type="AlphaFoldDB" id="A0A0N5C4Y4"/>
<dbReference type="Proteomes" id="UP000046392">
    <property type="component" value="Unplaced"/>
</dbReference>